<evidence type="ECO:0000256" key="10">
    <source>
        <dbReference type="ARBA" id="ARBA00022679"/>
    </source>
</evidence>
<dbReference type="STRING" id="64969.SAMN02745127_02559"/>
<reference evidence="20 21" key="1">
    <citation type="submission" date="2017-01" db="EMBL/GenBank/DDBJ databases">
        <title>Genome Sequencing of a Marine Spirillum, Oceanospirillum multiglobuliferum ATCC 33336, from Japan.</title>
        <authorList>
            <person name="Carney J.G."/>
            <person name="Trachtenberg A.M."/>
            <person name="Rheaume B.A."/>
            <person name="Linnane J.D."/>
            <person name="Pitts N.L."/>
            <person name="Mykles D.L."/>
            <person name="Maclea K.S."/>
        </authorList>
    </citation>
    <scope>NUCLEOTIDE SEQUENCE [LARGE SCALE GENOMIC DNA]</scope>
    <source>
        <strain evidence="20 21">ATCC 33336</strain>
    </source>
</reference>
<keyword evidence="9" id="KW-0444">Lipid biosynthesis</keyword>
<dbReference type="AlphaFoldDB" id="A0A1T4RTN7"/>
<evidence type="ECO:0000256" key="17">
    <source>
        <dbReference type="ARBA" id="ARBA00023264"/>
    </source>
</evidence>
<evidence type="ECO:0000256" key="19">
    <source>
        <dbReference type="SAM" id="Phobius"/>
    </source>
</evidence>
<keyword evidence="10 18" id="KW-0808">Transferase</keyword>
<evidence type="ECO:0000256" key="2">
    <source>
        <dbReference type="ARBA" id="ARBA00004651"/>
    </source>
</evidence>
<feature type="transmembrane region" description="Helical" evidence="19">
    <location>
        <begin position="178"/>
        <end position="198"/>
    </location>
</feature>
<evidence type="ECO:0000256" key="11">
    <source>
        <dbReference type="ARBA" id="ARBA00022692"/>
    </source>
</evidence>
<dbReference type="PROSITE" id="PS01315">
    <property type="entry name" value="CDS"/>
    <property type="match status" value="1"/>
</dbReference>
<feature type="transmembrane region" description="Helical" evidence="19">
    <location>
        <begin position="80"/>
        <end position="99"/>
    </location>
</feature>
<keyword evidence="21" id="KW-1185">Reference proteome</keyword>
<evidence type="ECO:0000256" key="16">
    <source>
        <dbReference type="ARBA" id="ARBA00023209"/>
    </source>
</evidence>
<comment type="caution">
    <text evidence="20">The sequence shown here is derived from an EMBL/GenBank/DDBJ whole genome shotgun (WGS) entry which is preliminary data.</text>
</comment>
<evidence type="ECO:0000256" key="18">
    <source>
        <dbReference type="RuleBase" id="RU003938"/>
    </source>
</evidence>
<evidence type="ECO:0000256" key="1">
    <source>
        <dbReference type="ARBA" id="ARBA00001698"/>
    </source>
</evidence>
<keyword evidence="12 18" id="KW-0548">Nucleotidyltransferase</keyword>
<dbReference type="GO" id="GO:0016024">
    <property type="term" value="P:CDP-diacylglycerol biosynthetic process"/>
    <property type="evidence" value="ECO:0007669"/>
    <property type="project" value="UniProtKB-UniPathway"/>
</dbReference>
<organism evidence="20 21">
    <name type="scientific">Oceanospirillum multiglobuliferum</name>
    <dbReference type="NCBI Taxonomy" id="64969"/>
    <lineage>
        <taxon>Bacteria</taxon>
        <taxon>Pseudomonadati</taxon>
        <taxon>Pseudomonadota</taxon>
        <taxon>Gammaproteobacteria</taxon>
        <taxon>Oceanospirillales</taxon>
        <taxon>Oceanospirillaceae</taxon>
        <taxon>Oceanospirillum</taxon>
    </lineage>
</organism>
<keyword evidence="14" id="KW-0443">Lipid metabolism</keyword>
<gene>
    <name evidence="20" type="ORF">BTE48_13295</name>
</gene>
<dbReference type="InterPro" id="IPR000374">
    <property type="entry name" value="PC_trans"/>
</dbReference>
<evidence type="ECO:0000256" key="13">
    <source>
        <dbReference type="ARBA" id="ARBA00022989"/>
    </source>
</evidence>
<evidence type="ECO:0000256" key="12">
    <source>
        <dbReference type="ARBA" id="ARBA00022695"/>
    </source>
</evidence>
<accession>A0A1T4RTN7</accession>
<name>A0A1T4RTN7_9GAMM</name>
<dbReference type="GO" id="GO:0004605">
    <property type="term" value="F:phosphatidate cytidylyltransferase activity"/>
    <property type="evidence" value="ECO:0007669"/>
    <property type="project" value="UniProtKB-EC"/>
</dbReference>
<dbReference type="OrthoDB" id="9799199at2"/>
<keyword evidence="13 19" id="KW-1133">Transmembrane helix</keyword>
<dbReference type="GO" id="GO:0005886">
    <property type="term" value="C:plasma membrane"/>
    <property type="evidence" value="ECO:0007669"/>
    <property type="project" value="UniProtKB-SubCell"/>
</dbReference>
<dbReference type="EMBL" id="MTSM01000021">
    <property type="protein sequence ID" value="OPX54642.1"/>
    <property type="molecule type" value="Genomic_DNA"/>
</dbReference>
<keyword evidence="17" id="KW-1208">Phospholipid metabolism</keyword>
<sequence length="271" mass="29609">MLKQRVITALILAPLTLWGLFGLSAEHFIWFISAVVLIASWEWADLSGSSTLGRVLYPAAMGLMLYGLEQVRTPELDLNILIFAALGWAAALYAVSCYPKTPFWSSTSARLLMGLAVLIPCWVGFVELRTSFWLGKDELLYVLLLVWTADVGAYFFGRRYGNKKLAPKVSPGKSWAGVYGGLFATSVLALFASLYWQLSVLNTLTLILITLVVTAVSVLGDLLESMVKRHRGLKDSSHLLPGHGGVMDRIDSLTAAAPIFVLSLKLTGLTL</sequence>
<feature type="transmembrane region" description="Helical" evidence="19">
    <location>
        <begin position="5"/>
        <end position="21"/>
    </location>
</feature>
<dbReference type="RefSeq" id="WP_078746100.1">
    <property type="nucleotide sequence ID" value="NZ_FUXG01000020.1"/>
</dbReference>
<feature type="transmembrane region" description="Helical" evidence="19">
    <location>
        <begin position="139"/>
        <end position="157"/>
    </location>
</feature>
<dbReference type="EC" id="2.7.7.41" evidence="6 18"/>
<evidence type="ECO:0000256" key="5">
    <source>
        <dbReference type="ARBA" id="ARBA00010185"/>
    </source>
</evidence>
<evidence type="ECO:0000256" key="9">
    <source>
        <dbReference type="ARBA" id="ARBA00022516"/>
    </source>
</evidence>
<evidence type="ECO:0000256" key="7">
    <source>
        <dbReference type="ARBA" id="ARBA00019373"/>
    </source>
</evidence>
<feature type="transmembrane region" description="Helical" evidence="19">
    <location>
        <begin position="111"/>
        <end position="133"/>
    </location>
</feature>
<comment type="similarity">
    <text evidence="5 18">Belongs to the CDS family.</text>
</comment>
<proteinExistence type="inferred from homology"/>
<evidence type="ECO:0000256" key="15">
    <source>
        <dbReference type="ARBA" id="ARBA00023136"/>
    </source>
</evidence>
<keyword evidence="8" id="KW-1003">Cell membrane</keyword>
<evidence type="ECO:0000256" key="8">
    <source>
        <dbReference type="ARBA" id="ARBA00022475"/>
    </source>
</evidence>
<dbReference type="UniPathway" id="UPA00557">
    <property type="reaction ID" value="UER00614"/>
</dbReference>
<evidence type="ECO:0000256" key="4">
    <source>
        <dbReference type="ARBA" id="ARBA00005189"/>
    </source>
</evidence>
<protein>
    <recommendedName>
        <fullName evidence="7 18">Phosphatidate cytidylyltransferase</fullName>
        <ecNumber evidence="6 18">2.7.7.41</ecNumber>
    </recommendedName>
</protein>
<evidence type="ECO:0000313" key="21">
    <source>
        <dbReference type="Proteomes" id="UP000191418"/>
    </source>
</evidence>
<comment type="subcellular location">
    <subcellularLocation>
        <location evidence="2">Cell membrane</location>
        <topology evidence="2">Multi-pass membrane protein</topology>
    </subcellularLocation>
</comment>
<evidence type="ECO:0000313" key="20">
    <source>
        <dbReference type="EMBL" id="OPX54642.1"/>
    </source>
</evidence>
<dbReference type="Pfam" id="PF01148">
    <property type="entry name" value="CTP_transf_1"/>
    <property type="match status" value="1"/>
</dbReference>
<keyword evidence="16" id="KW-0594">Phospholipid biosynthesis</keyword>
<keyword evidence="15 19" id="KW-0472">Membrane</keyword>
<comment type="pathway">
    <text evidence="4">Lipid metabolism.</text>
</comment>
<comment type="pathway">
    <text evidence="3 18">Phospholipid metabolism; CDP-diacylglycerol biosynthesis; CDP-diacylglycerol from sn-glycerol 3-phosphate: step 3/3.</text>
</comment>
<evidence type="ECO:0000256" key="3">
    <source>
        <dbReference type="ARBA" id="ARBA00005119"/>
    </source>
</evidence>
<dbReference type="PANTHER" id="PTHR46382:SF1">
    <property type="entry name" value="PHOSPHATIDATE CYTIDYLYLTRANSFERASE"/>
    <property type="match status" value="1"/>
</dbReference>
<dbReference type="PANTHER" id="PTHR46382">
    <property type="entry name" value="PHOSPHATIDATE CYTIDYLYLTRANSFERASE"/>
    <property type="match status" value="1"/>
</dbReference>
<evidence type="ECO:0000256" key="14">
    <source>
        <dbReference type="ARBA" id="ARBA00023098"/>
    </source>
</evidence>
<dbReference type="Proteomes" id="UP000191418">
    <property type="component" value="Unassembled WGS sequence"/>
</dbReference>
<comment type="catalytic activity">
    <reaction evidence="1 18">
        <text>a 1,2-diacyl-sn-glycero-3-phosphate + CTP + H(+) = a CDP-1,2-diacyl-sn-glycerol + diphosphate</text>
        <dbReference type="Rhea" id="RHEA:16229"/>
        <dbReference type="ChEBI" id="CHEBI:15378"/>
        <dbReference type="ChEBI" id="CHEBI:33019"/>
        <dbReference type="ChEBI" id="CHEBI:37563"/>
        <dbReference type="ChEBI" id="CHEBI:58332"/>
        <dbReference type="ChEBI" id="CHEBI:58608"/>
        <dbReference type="EC" id="2.7.7.41"/>
    </reaction>
</comment>
<feature type="transmembrane region" description="Helical" evidence="19">
    <location>
        <begin position="204"/>
        <end position="223"/>
    </location>
</feature>
<keyword evidence="11 18" id="KW-0812">Transmembrane</keyword>
<evidence type="ECO:0000256" key="6">
    <source>
        <dbReference type="ARBA" id="ARBA00012487"/>
    </source>
</evidence>